<dbReference type="SUPFAM" id="SSF56399">
    <property type="entry name" value="ADP-ribosylation"/>
    <property type="match status" value="1"/>
</dbReference>
<reference evidence="1" key="2">
    <citation type="submission" date="2013-04" db="UniProtKB">
        <authorList>
            <consortium name="EnsemblPlants"/>
        </authorList>
    </citation>
    <scope>IDENTIFICATION</scope>
</reference>
<sequence length="82" mass="9228">MLVCRVIAGRVRPAHDHSRHHASDYDSVDMGNGELVVLDSRAVLPCFLIIYKAHQTTDRAERFVAVGLKGSCHILEKKRFGR</sequence>
<dbReference type="PANTHER" id="PTHR31681">
    <property type="entry name" value="C2H2-LIKE ZINC FINGER PROTEIN"/>
    <property type="match status" value="1"/>
</dbReference>
<proteinExistence type="predicted"/>
<evidence type="ECO:0000313" key="1">
    <source>
        <dbReference type="EnsemblPlants" id="OB10G25190.1"/>
    </source>
</evidence>
<evidence type="ECO:0008006" key="3">
    <source>
        <dbReference type="Google" id="ProtNLM"/>
    </source>
</evidence>
<reference evidence="1" key="1">
    <citation type="journal article" date="2013" name="Nat. Commun.">
        <title>Whole-genome sequencing of Oryza brachyantha reveals mechanisms underlying Oryza genome evolution.</title>
        <authorList>
            <person name="Chen J."/>
            <person name="Huang Q."/>
            <person name="Gao D."/>
            <person name="Wang J."/>
            <person name="Lang Y."/>
            <person name="Liu T."/>
            <person name="Li B."/>
            <person name="Bai Z."/>
            <person name="Luis Goicoechea J."/>
            <person name="Liang C."/>
            <person name="Chen C."/>
            <person name="Zhang W."/>
            <person name="Sun S."/>
            <person name="Liao Y."/>
            <person name="Zhang X."/>
            <person name="Yang L."/>
            <person name="Song C."/>
            <person name="Wang M."/>
            <person name="Shi J."/>
            <person name="Liu G."/>
            <person name="Liu J."/>
            <person name="Zhou H."/>
            <person name="Zhou W."/>
            <person name="Yu Q."/>
            <person name="An N."/>
            <person name="Chen Y."/>
            <person name="Cai Q."/>
            <person name="Wang B."/>
            <person name="Liu B."/>
            <person name="Min J."/>
            <person name="Huang Y."/>
            <person name="Wu H."/>
            <person name="Li Z."/>
            <person name="Zhang Y."/>
            <person name="Yin Y."/>
            <person name="Song W."/>
            <person name="Jiang J."/>
            <person name="Jackson S.A."/>
            <person name="Wing R.A."/>
            <person name="Wang J."/>
            <person name="Chen M."/>
        </authorList>
    </citation>
    <scope>NUCLEOTIDE SEQUENCE [LARGE SCALE GENOMIC DNA]</scope>
    <source>
        <strain evidence="1">cv. IRGC 101232</strain>
    </source>
</reference>
<dbReference type="PANTHER" id="PTHR31681:SF112">
    <property type="entry name" value="EXPRESSED PROTEIN"/>
    <property type="match status" value="1"/>
</dbReference>
<accession>J3N4S1</accession>
<dbReference type="STRING" id="4533.J3N4S1"/>
<dbReference type="HOGENOM" id="CLU_2561981_0_0_1"/>
<keyword evidence="2" id="KW-1185">Reference proteome</keyword>
<dbReference type="Gramene" id="OB10G25190.1">
    <property type="protein sequence ID" value="OB10G25190.1"/>
    <property type="gene ID" value="OB10G25190"/>
</dbReference>
<protein>
    <recommendedName>
        <fullName evidence="3">PARP catalytic domain-containing protein</fullName>
    </recommendedName>
</protein>
<dbReference type="Gene3D" id="3.90.228.10">
    <property type="match status" value="1"/>
</dbReference>
<dbReference type="Proteomes" id="UP000006038">
    <property type="component" value="Chromosome 10"/>
</dbReference>
<evidence type="ECO:0000313" key="2">
    <source>
        <dbReference type="Proteomes" id="UP000006038"/>
    </source>
</evidence>
<organism evidence="1">
    <name type="scientific">Oryza brachyantha</name>
    <name type="common">malo sina</name>
    <dbReference type="NCBI Taxonomy" id="4533"/>
    <lineage>
        <taxon>Eukaryota</taxon>
        <taxon>Viridiplantae</taxon>
        <taxon>Streptophyta</taxon>
        <taxon>Embryophyta</taxon>
        <taxon>Tracheophyta</taxon>
        <taxon>Spermatophyta</taxon>
        <taxon>Magnoliopsida</taxon>
        <taxon>Liliopsida</taxon>
        <taxon>Poales</taxon>
        <taxon>Poaceae</taxon>
        <taxon>BOP clade</taxon>
        <taxon>Oryzoideae</taxon>
        <taxon>Oryzeae</taxon>
        <taxon>Oryzinae</taxon>
        <taxon>Oryza</taxon>
    </lineage>
</organism>
<dbReference type="AlphaFoldDB" id="J3N4S1"/>
<name>J3N4S1_ORYBR</name>
<dbReference type="EnsemblPlants" id="OB10G25190.1">
    <property type="protein sequence ID" value="OB10G25190.1"/>
    <property type="gene ID" value="OB10G25190"/>
</dbReference>